<dbReference type="GO" id="GO:0016630">
    <property type="term" value="F:protochlorophyllide reductase activity"/>
    <property type="evidence" value="ECO:0007669"/>
    <property type="project" value="UniProtKB-EC"/>
</dbReference>
<dbReference type="InterPro" id="IPR036291">
    <property type="entry name" value="NAD(P)-bd_dom_sf"/>
</dbReference>
<dbReference type="EMBL" id="JASWJB010000061">
    <property type="protein sequence ID" value="KAK2603559.1"/>
    <property type="molecule type" value="Genomic_DNA"/>
</dbReference>
<proteinExistence type="inferred from homology"/>
<keyword evidence="2" id="KW-0521">NADP</keyword>
<dbReference type="Proteomes" id="UP001251528">
    <property type="component" value="Unassembled WGS sequence"/>
</dbReference>
<dbReference type="InterPro" id="IPR020904">
    <property type="entry name" value="Sc_DH/Rdtase_CS"/>
</dbReference>
<dbReference type="PROSITE" id="PS00061">
    <property type="entry name" value="ADH_SHORT"/>
    <property type="match status" value="1"/>
</dbReference>
<keyword evidence="3 4" id="KW-0560">Oxidoreductase</keyword>
<dbReference type="PANTHER" id="PTHR24320">
    <property type="entry name" value="RETINOL DEHYDROGENASE"/>
    <property type="match status" value="1"/>
</dbReference>
<gene>
    <name evidence="4" type="primary">RDH1_2</name>
    <name evidence="4" type="ORF">QQS21_004239</name>
</gene>
<dbReference type="InterPro" id="IPR002347">
    <property type="entry name" value="SDR_fam"/>
</dbReference>
<dbReference type="AlphaFoldDB" id="A0AAJ0CVV8"/>
<dbReference type="EC" id="1.3.1.33" evidence="4"/>
<reference evidence="4" key="1">
    <citation type="submission" date="2023-06" db="EMBL/GenBank/DDBJ databases">
        <title>Conoideocrella luteorostrata (Hypocreales: Clavicipitaceae), a potential biocontrol fungus for elongate hemlock scale in United States Christmas tree production areas.</title>
        <authorList>
            <person name="Barrett H."/>
            <person name="Lovett B."/>
            <person name="Macias A.M."/>
            <person name="Stajich J.E."/>
            <person name="Kasson M.T."/>
        </authorList>
    </citation>
    <scope>NUCLEOTIDE SEQUENCE</scope>
    <source>
        <strain evidence="4">ARSEF 14590</strain>
    </source>
</reference>
<comment type="similarity">
    <text evidence="1">Belongs to the short-chain dehydrogenases/reductases (SDR) family.</text>
</comment>
<dbReference type="Gene3D" id="3.40.50.720">
    <property type="entry name" value="NAD(P)-binding Rossmann-like Domain"/>
    <property type="match status" value="1"/>
</dbReference>
<evidence type="ECO:0000313" key="4">
    <source>
        <dbReference type="EMBL" id="KAK2603559.1"/>
    </source>
</evidence>
<keyword evidence="5" id="KW-1185">Reference proteome</keyword>
<dbReference type="PANTHER" id="PTHR24320:SF236">
    <property type="entry name" value="SHORT-CHAIN DEHYDROGENASE-RELATED"/>
    <property type="match status" value="1"/>
</dbReference>
<dbReference type="Pfam" id="PF00106">
    <property type="entry name" value="adh_short"/>
    <property type="match status" value="1"/>
</dbReference>
<dbReference type="SUPFAM" id="SSF51735">
    <property type="entry name" value="NAD(P)-binding Rossmann-fold domains"/>
    <property type="match status" value="1"/>
</dbReference>
<evidence type="ECO:0000256" key="1">
    <source>
        <dbReference type="ARBA" id="ARBA00006484"/>
    </source>
</evidence>
<name>A0AAJ0CVV8_9HYPO</name>
<evidence type="ECO:0000313" key="5">
    <source>
        <dbReference type="Proteomes" id="UP001251528"/>
    </source>
</evidence>
<organism evidence="4 5">
    <name type="scientific">Conoideocrella luteorostrata</name>
    <dbReference type="NCBI Taxonomy" id="1105319"/>
    <lineage>
        <taxon>Eukaryota</taxon>
        <taxon>Fungi</taxon>
        <taxon>Dikarya</taxon>
        <taxon>Ascomycota</taxon>
        <taxon>Pezizomycotina</taxon>
        <taxon>Sordariomycetes</taxon>
        <taxon>Hypocreomycetidae</taxon>
        <taxon>Hypocreales</taxon>
        <taxon>Clavicipitaceae</taxon>
        <taxon>Conoideocrella</taxon>
    </lineage>
</organism>
<dbReference type="PRINTS" id="PR00081">
    <property type="entry name" value="GDHRDH"/>
</dbReference>
<evidence type="ECO:0000256" key="3">
    <source>
        <dbReference type="ARBA" id="ARBA00023002"/>
    </source>
</evidence>
<accession>A0AAJ0CVV8</accession>
<protein>
    <submittedName>
        <fullName evidence="4">Short-chain alcohol dehydrogenase</fullName>
        <ecNumber evidence="4">1.3.1.33</ecNumber>
    </submittedName>
</protein>
<comment type="caution">
    <text evidence="4">The sequence shown here is derived from an EMBL/GenBank/DDBJ whole genome shotgun (WGS) entry which is preliminary data.</text>
</comment>
<sequence>MTPSLGSVWAATFPPKPTFTEKDVPDLSGKIYLVTGANSGLGKELSRMLYSKNGKVYVTARSAAKADEAIRDIKATAPDSKGALVPLVLDLTDLSTIKASAEKFMAVESRLHCLFNNAGYMGPEKIVERTPQGHEMHFGVNCLGPFLLTKLLTPTLVATAQDKVTPPNSVRVIFLTSFAADLFAEKDTIVDMANLDFHADKDAKYRYGASKAGDWIYSYELSRRYKTHGIIGLGVNPGNLKSSLFRHQSSIFRLLTGPVNYPVINGAYSELWAGLSPEVTLEKAGGLINPFGRFGHVRRDWEKALKPEAEGGNGTAEKFWEWSEAKVTQYA</sequence>
<evidence type="ECO:0000256" key="2">
    <source>
        <dbReference type="ARBA" id="ARBA00022857"/>
    </source>
</evidence>